<proteinExistence type="predicted"/>
<feature type="compositionally biased region" description="Basic and acidic residues" evidence="1">
    <location>
        <begin position="140"/>
        <end position="156"/>
    </location>
</feature>
<accession>A0ABN9SLI9</accession>
<feature type="compositionally biased region" description="Basic and acidic residues" evidence="1">
    <location>
        <begin position="49"/>
        <end position="77"/>
    </location>
</feature>
<keyword evidence="3" id="KW-1185">Reference proteome</keyword>
<feature type="region of interest" description="Disordered" evidence="1">
    <location>
        <begin position="47"/>
        <end position="103"/>
    </location>
</feature>
<protein>
    <submittedName>
        <fullName evidence="2">Uncharacterized protein</fullName>
    </submittedName>
</protein>
<feature type="region of interest" description="Disordered" evidence="1">
    <location>
        <begin position="215"/>
        <end position="234"/>
    </location>
</feature>
<name>A0ABN9SLI9_9DINO</name>
<dbReference type="EMBL" id="CAUYUJ010011836">
    <property type="protein sequence ID" value="CAK0832690.1"/>
    <property type="molecule type" value="Genomic_DNA"/>
</dbReference>
<evidence type="ECO:0000256" key="1">
    <source>
        <dbReference type="SAM" id="MobiDB-lite"/>
    </source>
</evidence>
<feature type="region of interest" description="Disordered" evidence="1">
    <location>
        <begin position="133"/>
        <end position="157"/>
    </location>
</feature>
<organism evidence="2 3">
    <name type="scientific">Prorocentrum cordatum</name>
    <dbReference type="NCBI Taxonomy" id="2364126"/>
    <lineage>
        <taxon>Eukaryota</taxon>
        <taxon>Sar</taxon>
        <taxon>Alveolata</taxon>
        <taxon>Dinophyceae</taxon>
        <taxon>Prorocentrales</taxon>
        <taxon>Prorocentraceae</taxon>
        <taxon>Prorocentrum</taxon>
    </lineage>
</organism>
<comment type="caution">
    <text evidence="2">The sequence shown here is derived from an EMBL/GenBank/DDBJ whole genome shotgun (WGS) entry which is preliminary data.</text>
</comment>
<feature type="compositionally biased region" description="Low complexity" evidence="1">
    <location>
        <begin position="91"/>
        <end position="103"/>
    </location>
</feature>
<sequence length="234" mass="24555">MGFGVLGTMEGGSWTLRKYDLSSLSASQWMFLRDYRIPAWLFGGPTRGHSADCREAPRKDGAAETAADAREQKDSKPASKIGGASLGAGKGAAAAPEAPRRSSVAKLIPGEAGAPALPPPPVSSEPPVLKMVEGPPRALLPRDRPAATKEARDRARGATQVLGATAEVKDAKPIGASRCFRVKATCRGAADYAYDKFPEAGLDAHAELRVHVHEHSHSADADANSGNIWGPDVE</sequence>
<gene>
    <name evidence="2" type="ORF">PCOR1329_LOCUS30640</name>
</gene>
<dbReference type="Proteomes" id="UP001189429">
    <property type="component" value="Unassembled WGS sequence"/>
</dbReference>
<reference evidence="2" key="1">
    <citation type="submission" date="2023-10" db="EMBL/GenBank/DDBJ databases">
        <authorList>
            <person name="Chen Y."/>
            <person name="Shah S."/>
            <person name="Dougan E. K."/>
            <person name="Thang M."/>
            <person name="Chan C."/>
        </authorList>
    </citation>
    <scope>NUCLEOTIDE SEQUENCE [LARGE SCALE GENOMIC DNA]</scope>
</reference>
<feature type="non-terminal residue" evidence="2">
    <location>
        <position position="234"/>
    </location>
</feature>
<evidence type="ECO:0000313" key="3">
    <source>
        <dbReference type="Proteomes" id="UP001189429"/>
    </source>
</evidence>
<evidence type="ECO:0000313" key="2">
    <source>
        <dbReference type="EMBL" id="CAK0832690.1"/>
    </source>
</evidence>